<dbReference type="EMBL" id="BART01016903">
    <property type="protein sequence ID" value="GAG87575.1"/>
    <property type="molecule type" value="Genomic_DNA"/>
</dbReference>
<sequence>MQLDGTVETIEVEQRNAFFNEIDYFIGCIKNDKFVIKQHLNTPEQLFSFTCANKVS</sequence>
<comment type="caution">
    <text evidence="1">The sequence shown here is derived from an EMBL/GenBank/DDBJ whole genome shotgun (WGS) entry which is preliminary data.</text>
</comment>
<dbReference type="AlphaFoldDB" id="X1AXS8"/>
<protein>
    <submittedName>
        <fullName evidence="1">Uncharacterized protein</fullName>
    </submittedName>
</protein>
<evidence type="ECO:0000313" key="1">
    <source>
        <dbReference type="EMBL" id="GAG87575.1"/>
    </source>
</evidence>
<accession>X1AXS8</accession>
<reference evidence="1" key="1">
    <citation type="journal article" date="2014" name="Front. Microbiol.">
        <title>High frequency of phylogenetically diverse reductive dehalogenase-homologous genes in deep subseafloor sedimentary metagenomes.</title>
        <authorList>
            <person name="Kawai M."/>
            <person name="Futagami T."/>
            <person name="Toyoda A."/>
            <person name="Takaki Y."/>
            <person name="Nishi S."/>
            <person name="Hori S."/>
            <person name="Arai W."/>
            <person name="Tsubouchi T."/>
            <person name="Morono Y."/>
            <person name="Uchiyama I."/>
            <person name="Ito T."/>
            <person name="Fujiyama A."/>
            <person name="Inagaki F."/>
            <person name="Takami H."/>
        </authorList>
    </citation>
    <scope>NUCLEOTIDE SEQUENCE</scope>
    <source>
        <strain evidence="1">Expedition CK06-06</strain>
    </source>
</reference>
<gene>
    <name evidence="1" type="ORF">S01H4_32356</name>
</gene>
<organism evidence="1">
    <name type="scientific">marine sediment metagenome</name>
    <dbReference type="NCBI Taxonomy" id="412755"/>
    <lineage>
        <taxon>unclassified sequences</taxon>
        <taxon>metagenomes</taxon>
        <taxon>ecological metagenomes</taxon>
    </lineage>
</organism>
<proteinExistence type="predicted"/>
<name>X1AXS8_9ZZZZ</name>